<sequence length="282" mass="31382">MESMLFLGKGPTVPTLARIPSSLSTPRETKPHFSLSHTCAYSLTSVNTCRKPIRHVFYPVIRALDGSSTPSRNCRNENKIMRAAVGASIALSCVLGIIVACLKMSPKAIAGPRELYQKAPQAVPAYPIGGKSALKSLLDVNIYLASSKLEPPGTPSRLPARPSAEEVNGVIKMEAIRIMKYGNPEDAVLFLRNAYNKYRYDLEPAYNVEMALVEILICQGKYMEASECNCIKDDQRILSDGRIPLYKAIIYTMLDDKEEAKKWWEKYVETVEGEFDPRSSKI</sequence>
<reference evidence="1 2" key="1">
    <citation type="journal article" date="2023" name="Plant Biotechnol. J.">
        <title>Chromosome-level wild Hevea brasiliensis genome provides new tools for genomic-assisted breeding and valuable loci to elevate rubber yield.</title>
        <authorList>
            <person name="Cheng H."/>
            <person name="Song X."/>
            <person name="Hu Y."/>
            <person name="Wu T."/>
            <person name="Yang Q."/>
            <person name="An Z."/>
            <person name="Feng S."/>
            <person name="Deng Z."/>
            <person name="Wu W."/>
            <person name="Zeng X."/>
            <person name="Tu M."/>
            <person name="Wang X."/>
            <person name="Huang H."/>
        </authorList>
    </citation>
    <scope>NUCLEOTIDE SEQUENCE [LARGE SCALE GENOMIC DNA]</scope>
    <source>
        <strain evidence="1">MT/VB/25A 57/8</strain>
    </source>
</reference>
<gene>
    <name evidence="1" type="ORF">P3X46_032996</name>
</gene>
<dbReference type="Proteomes" id="UP001174677">
    <property type="component" value="Chromosome 18"/>
</dbReference>
<dbReference type="PANTHER" id="PTHR36350:SF2">
    <property type="entry name" value="PROTEIN, PUTATIVE-RELATED"/>
    <property type="match status" value="1"/>
</dbReference>
<comment type="caution">
    <text evidence="1">The sequence shown here is derived from an EMBL/GenBank/DDBJ whole genome shotgun (WGS) entry which is preliminary data.</text>
</comment>
<dbReference type="PANTHER" id="PTHR36350">
    <property type="entry name" value="TRANSMEMBRANE PROTEIN"/>
    <property type="match status" value="1"/>
</dbReference>
<evidence type="ECO:0000313" key="2">
    <source>
        <dbReference type="Proteomes" id="UP001174677"/>
    </source>
</evidence>
<protein>
    <submittedName>
        <fullName evidence="1">Uncharacterized protein</fullName>
    </submittedName>
</protein>
<keyword evidence="2" id="KW-1185">Reference proteome</keyword>
<dbReference type="EMBL" id="JARPOI010000018">
    <property type="protein sequence ID" value="KAJ9135870.1"/>
    <property type="molecule type" value="Genomic_DNA"/>
</dbReference>
<name>A0ABQ9KF21_HEVBR</name>
<evidence type="ECO:0000313" key="1">
    <source>
        <dbReference type="EMBL" id="KAJ9135870.1"/>
    </source>
</evidence>
<organism evidence="1 2">
    <name type="scientific">Hevea brasiliensis</name>
    <name type="common">Para rubber tree</name>
    <name type="synonym">Siphonia brasiliensis</name>
    <dbReference type="NCBI Taxonomy" id="3981"/>
    <lineage>
        <taxon>Eukaryota</taxon>
        <taxon>Viridiplantae</taxon>
        <taxon>Streptophyta</taxon>
        <taxon>Embryophyta</taxon>
        <taxon>Tracheophyta</taxon>
        <taxon>Spermatophyta</taxon>
        <taxon>Magnoliopsida</taxon>
        <taxon>eudicotyledons</taxon>
        <taxon>Gunneridae</taxon>
        <taxon>Pentapetalae</taxon>
        <taxon>rosids</taxon>
        <taxon>fabids</taxon>
        <taxon>Malpighiales</taxon>
        <taxon>Euphorbiaceae</taxon>
        <taxon>Crotonoideae</taxon>
        <taxon>Micrandreae</taxon>
        <taxon>Hevea</taxon>
    </lineage>
</organism>
<proteinExistence type="predicted"/>
<accession>A0ABQ9KF21</accession>